<gene>
    <name evidence="2" type="ORF">AVEN_105710_1</name>
</gene>
<reference evidence="2 3" key="1">
    <citation type="journal article" date="2019" name="Sci. Rep.">
        <title>Orb-weaving spider Araneus ventricosus genome elucidates the spidroin gene catalogue.</title>
        <authorList>
            <person name="Kono N."/>
            <person name="Nakamura H."/>
            <person name="Ohtoshi R."/>
            <person name="Moran D.A.P."/>
            <person name="Shinohara A."/>
            <person name="Yoshida Y."/>
            <person name="Fujiwara M."/>
            <person name="Mori M."/>
            <person name="Tomita M."/>
            <person name="Arakawa K."/>
        </authorList>
    </citation>
    <scope>NUCLEOTIDE SEQUENCE [LARGE SCALE GENOMIC DNA]</scope>
</reference>
<evidence type="ECO:0000313" key="2">
    <source>
        <dbReference type="EMBL" id="GBO33289.1"/>
    </source>
</evidence>
<comment type="caution">
    <text evidence="2">The sequence shown here is derived from an EMBL/GenBank/DDBJ whole genome shotgun (WGS) entry which is preliminary data.</text>
</comment>
<dbReference type="AlphaFoldDB" id="A0A4Y2W809"/>
<dbReference type="Proteomes" id="UP000499080">
    <property type="component" value="Unassembled WGS sequence"/>
</dbReference>
<accession>A0A4Y2W809</accession>
<name>A0A4Y2W809_ARAVE</name>
<feature type="region of interest" description="Disordered" evidence="1">
    <location>
        <begin position="27"/>
        <end position="117"/>
    </location>
</feature>
<sequence>MLCRPHADMRAQRGFVAAKHAIKHIRPARRYADAHVRHDTPHRHERRWHDSDTRASSSNEEPKALRRGSGAAACAKHTDTPHASILSRSSTNTASGSDASRRMRCGKMMSCHDALQR</sequence>
<feature type="compositionally biased region" description="Basic and acidic residues" evidence="1">
    <location>
        <begin position="30"/>
        <end position="39"/>
    </location>
</feature>
<proteinExistence type="predicted"/>
<organism evidence="2 3">
    <name type="scientific">Araneus ventricosus</name>
    <name type="common">Orbweaver spider</name>
    <name type="synonym">Epeira ventricosa</name>
    <dbReference type="NCBI Taxonomy" id="182803"/>
    <lineage>
        <taxon>Eukaryota</taxon>
        <taxon>Metazoa</taxon>
        <taxon>Ecdysozoa</taxon>
        <taxon>Arthropoda</taxon>
        <taxon>Chelicerata</taxon>
        <taxon>Arachnida</taxon>
        <taxon>Araneae</taxon>
        <taxon>Araneomorphae</taxon>
        <taxon>Entelegynae</taxon>
        <taxon>Araneoidea</taxon>
        <taxon>Araneidae</taxon>
        <taxon>Araneus</taxon>
    </lineage>
</organism>
<feature type="compositionally biased region" description="Polar residues" evidence="1">
    <location>
        <begin position="86"/>
        <end position="98"/>
    </location>
</feature>
<dbReference type="EMBL" id="BGPR01056838">
    <property type="protein sequence ID" value="GBO33289.1"/>
    <property type="molecule type" value="Genomic_DNA"/>
</dbReference>
<evidence type="ECO:0000313" key="3">
    <source>
        <dbReference type="Proteomes" id="UP000499080"/>
    </source>
</evidence>
<protein>
    <submittedName>
        <fullName evidence="2">Uncharacterized protein</fullName>
    </submittedName>
</protein>
<keyword evidence="3" id="KW-1185">Reference proteome</keyword>
<evidence type="ECO:0000256" key="1">
    <source>
        <dbReference type="SAM" id="MobiDB-lite"/>
    </source>
</evidence>